<reference evidence="12" key="1">
    <citation type="submission" date="2018-06" db="EMBL/GenBank/DDBJ databases">
        <authorList>
            <person name="Zhirakovskaya E."/>
        </authorList>
    </citation>
    <scope>NUCLEOTIDE SEQUENCE</scope>
</reference>
<keyword evidence="7" id="KW-0274">FAD</keyword>
<dbReference type="AlphaFoldDB" id="A0A3B0YZG2"/>
<protein>
    <recommendedName>
        <fullName evidence="3">FAD:protein FMN transferase</fullName>
        <ecNumber evidence="2">2.7.1.180</ecNumber>
    </recommendedName>
    <alternativeName>
        <fullName evidence="9">Flavin transferase</fullName>
    </alternativeName>
</protein>
<keyword evidence="11" id="KW-1133">Transmembrane helix</keyword>
<evidence type="ECO:0000313" key="12">
    <source>
        <dbReference type="EMBL" id="VAW79599.1"/>
    </source>
</evidence>
<dbReference type="PANTHER" id="PTHR30040:SF2">
    <property type="entry name" value="FAD:PROTEIN FMN TRANSFERASE"/>
    <property type="match status" value="1"/>
</dbReference>
<accession>A0A3B0YZG2</accession>
<keyword evidence="8" id="KW-0460">Magnesium</keyword>
<feature type="transmembrane region" description="Helical" evidence="11">
    <location>
        <begin position="21"/>
        <end position="39"/>
    </location>
</feature>
<dbReference type="PANTHER" id="PTHR30040">
    <property type="entry name" value="THIAMINE BIOSYNTHESIS LIPOPROTEIN APBE"/>
    <property type="match status" value="1"/>
</dbReference>
<dbReference type="SUPFAM" id="SSF143631">
    <property type="entry name" value="ApbE-like"/>
    <property type="match status" value="1"/>
</dbReference>
<evidence type="ECO:0000256" key="2">
    <source>
        <dbReference type="ARBA" id="ARBA00011955"/>
    </source>
</evidence>
<evidence type="ECO:0000256" key="9">
    <source>
        <dbReference type="ARBA" id="ARBA00031306"/>
    </source>
</evidence>
<dbReference type="Pfam" id="PF02424">
    <property type="entry name" value="ApbE"/>
    <property type="match status" value="1"/>
</dbReference>
<keyword evidence="11" id="KW-0812">Transmembrane</keyword>
<dbReference type="InterPro" id="IPR024932">
    <property type="entry name" value="ApbE"/>
</dbReference>
<dbReference type="GO" id="GO:0016740">
    <property type="term" value="F:transferase activity"/>
    <property type="evidence" value="ECO:0007669"/>
    <property type="project" value="UniProtKB-KW"/>
</dbReference>
<gene>
    <name evidence="12" type="ORF">MNBD_GAMMA12-2315</name>
</gene>
<feature type="transmembrane region" description="Helical" evidence="11">
    <location>
        <begin position="45"/>
        <end position="62"/>
    </location>
</feature>
<sequence length="399" mass="45629">MHRSTTTRKLIIIRPLIIPRLLNFIMFFLCSCLSGVQHATRGLRWALIPLLLLPGIICANVEQSTAKIYHFRLLAFGTYIELMVTAVSKNKANQFKKLVHTQFSTMHRQWHSTDNSLLSTLNQGLSKRHWVPLPQSIRTLLIRSKQLSMLSHHRFNPAIGRLVNLWGFNNSLKLRSMPPTKNDINKLIQLKPQMDDLEFKKNLIRSRNAAVQLDFGAIAKGYAIDRVTVMLKQQGFKNFIINAGGDLKAIGRHPSRAWRIAIRNPANKSQVIAGIVINNEEAVFTSGDYERYFIHQGIRFHHILNPLDGQPVHHTRSVTVIHTDATLADAAATALFIAGPKHWPSVAKKMGLKYVMLIDRNEVIHLSQAMKQRIQLFNHKFRIRLVHLKQIRLKLPPLK</sequence>
<evidence type="ECO:0000256" key="3">
    <source>
        <dbReference type="ARBA" id="ARBA00016337"/>
    </source>
</evidence>
<evidence type="ECO:0000256" key="10">
    <source>
        <dbReference type="ARBA" id="ARBA00048540"/>
    </source>
</evidence>
<organism evidence="12">
    <name type="scientific">hydrothermal vent metagenome</name>
    <dbReference type="NCBI Taxonomy" id="652676"/>
    <lineage>
        <taxon>unclassified sequences</taxon>
        <taxon>metagenomes</taxon>
        <taxon>ecological metagenomes</taxon>
    </lineage>
</organism>
<keyword evidence="4" id="KW-0285">Flavoprotein</keyword>
<evidence type="ECO:0000256" key="8">
    <source>
        <dbReference type="ARBA" id="ARBA00022842"/>
    </source>
</evidence>
<dbReference type="InterPro" id="IPR003374">
    <property type="entry name" value="ApbE-like_sf"/>
</dbReference>
<dbReference type="GO" id="GO:0046872">
    <property type="term" value="F:metal ion binding"/>
    <property type="evidence" value="ECO:0007669"/>
    <property type="project" value="UniProtKB-KW"/>
</dbReference>
<comment type="cofactor">
    <cofactor evidence="1">
        <name>Mg(2+)</name>
        <dbReference type="ChEBI" id="CHEBI:18420"/>
    </cofactor>
</comment>
<keyword evidence="5 12" id="KW-0808">Transferase</keyword>
<keyword evidence="11" id="KW-0472">Membrane</keyword>
<evidence type="ECO:0000256" key="4">
    <source>
        <dbReference type="ARBA" id="ARBA00022630"/>
    </source>
</evidence>
<keyword evidence="6" id="KW-0479">Metal-binding</keyword>
<dbReference type="EMBL" id="UOFL01000176">
    <property type="protein sequence ID" value="VAW79599.1"/>
    <property type="molecule type" value="Genomic_DNA"/>
</dbReference>
<evidence type="ECO:0000256" key="7">
    <source>
        <dbReference type="ARBA" id="ARBA00022827"/>
    </source>
</evidence>
<dbReference type="PIRSF" id="PIRSF006268">
    <property type="entry name" value="ApbE"/>
    <property type="match status" value="1"/>
</dbReference>
<dbReference type="EC" id="2.7.1.180" evidence="2"/>
<comment type="catalytic activity">
    <reaction evidence="10">
        <text>L-threonyl-[protein] + FAD = FMN-L-threonyl-[protein] + AMP + H(+)</text>
        <dbReference type="Rhea" id="RHEA:36847"/>
        <dbReference type="Rhea" id="RHEA-COMP:11060"/>
        <dbReference type="Rhea" id="RHEA-COMP:11061"/>
        <dbReference type="ChEBI" id="CHEBI:15378"/>
        <dbReference type="ChEBI" id="CHEBI:30013"/>
        <dbReference type="ChEBI" id="CHEBI:57692"/>
        <dbReference type="ChEBI" id="CHEBI:74257"/>
        <dbReference type="ChEBI" id="CHEBI:456215"/>
        <dbReference type="EC" id="2.7.1.180"/>
    </reaction>
</comment>
<dbReference type="PROSITE" id="PS51257">
    <property type="entry name" value="PROKAR_LIPOPROTEIN"/>
    <property type="match status" value="1"/>
</dbReference>
<feature type="transmembrane region" description="Helical" evidence="11">
    <location>
        <begin position="69"/>
        <end position="88"/>
    </location>
</feature>
<dbReference type="Gene3D" id="3.10.520.10">
    <property type="entry name" value="ApbE-like domains"/>
    <property type="match status" value="1"/>
</dbReference>
<evidence type="ECO:0000256" key="6">
    <source>
        <dbReference type="ARBA" id="ARBA00022723"/>
    </source>
</evidence>
<evidence type="ECO:0000256" key="5">
    <source>
        <dbReference type="ARBA" id="ARBA00022679"/>
    </source>
</evidence>
<proteinExistence type="predicted"/>
<evidence type="ECO:0000256" key="1">
    <source>
        <dbReference type="ARBA" id="ARBA00001946"/>
    </source>
</evidence>
<evidence type="ECO:0000256" key="11">
    <source>
        <dbReference type="SAM" id="Phobius"/>
    </source>
</evidence>
<name>A0A3B0YZG2_9ZZZZ</name>